<organism evidence="1 2">
    <name type="scientific">Haloplanus vescus</name>
    <dbReference type="NCBI Taxonomy" id="555874"/>
    <lineage>
        <taxon>Archaea</taxon>
        <taxon>Methanobacteriati</taxon>
        <taxon>Methanobacteriota</taxon>
        <taxon>Stenosarchaea group</taxon>
        <taxon>Halobacteria</taxon>
        <taxon>Halobacteriales</taxon>
        <taxon>Haloferacaceae</taxon>
        <taxon>Haloplanus</taxon>
    </lineage>
</organism>
<keyword evidence="2" id="KW-1185">Reference proteome</keyword>
<dbReference type="RefSeq" id="WP_092635899.1">
    <property type="nucleotide sequence ID" value="NZ_FNQT01000006.1"/>
</dbReference>
<gene>
    <name evidence="1" type="ORF">SAMN04488065_2821</name>
</gene>
<sequence length="324" mass="35728">MPLQRRQLLTAGATAGLVGLAGCLDSLRGDDTSDDADTSLRLYLSDAPTPLRDGYVVDFAETERPDDDEAFAAALAGETYTTQQRTPFGAQSDDPRYARHEGTYYRLGHVVVNERAVTHPVVRLAEVADAESSDAPSAVDADSLSEADQTAVHVAHMAARARGNVGGAPWGLVQRGGYVYRGEERASESRLLGDDAPSHVAYRETMYELRVSRERFYEPVYRATVDPVAESPERMEAILRAQFVDTRLSGDSLSAEARSILRTAQGEHYEESHPYSEAFRSVLTSLHARAYLDGNIEKDAYTEDPGVGMALYDGRYYDYQLRFV</sequence>
<dbReference type="Proteomes" id="UP000236755">
    <property type="component" value="Unassembled WGS sequence"/>
</dbReference>
<dbReference type="PROSITE" id="PS51257">
    <property type="entry name" value="PROKAR_LIPOPROTEIN"/>
    <property type="match status" value="1"/>
</dbReference>
<dbReference type="AlphaFoldDB" id="A0A1H4AK72"/>
<accession>A0A1H4AK72</accession>
<evidence type="ECO:0000313" key="1">
    <source>
        <dbReference type="EMBL" id="SEA36052.1"/>
    </source>
</evidence>
<evidence type="ECO:0000313" key="2">
    <source>
        <dbReference type="Proteomes" id="UP000236755"/>
    </source>
</evidence>
<name>A0A1H4AK72_9EURY</name>
<proteinExistence type="predicted"/>
<dbReference type="STRING" id="555874.SAMN04488065_2821"/>
<dbReference type="OrthoDB" id="313493at2157"/>
<dbReference type="EMBL" id="FNQT01000006">
    <property type="protein sequence ID" value="SEA36052.1"/>
    <property type="molecule type" value="Genomic_DNA"/>
</dbReference>
<reference evidence="1 2" key="1">
    <citation type="submission" date="2016-10" db="EMBL/GenBank/DDBJ databases">
        <authorList>
            <person name="de Groot N.N."/>
        </authorList>
    </citation>
    <scope>NUCLEOTIDE SEQUENCE [LARGE SCALE GENOMIC DNA]</scope>
    <source>
        <strain evidence="1 2">CGMCC 1.8712</strain>
    </source>
</reference>
<protein>
    <submittedName>
        <fullName evidence="1">Uncharacterized protein</fullName>
    </submittedName>
</protein>